<dbReference type="EnsemblPlants" id="LPERR02G09110.2">
    <property type="protein sequence ID" value="LPERR02G09110.2"/>
    <property type="gene ID" value="LPERR02G09110"/>
</dbReference>
<feature type="compositionally biased region" description="Basic and acidic residues" evidence="2">
    <location>
        <begin position="52"/>
        <end position="65"/>
    </location>
</feature>
<dbReference type="STRING" id="77586.A0A0D9VEB9"/>
<reference evidence="3 4" key="1">
    <citation type="submission" date="2012-08" db="EMBL/GenBank/DDBJ databases">
        <title>Oryza genome evolution.</title>
        <authorList>
            <person name="Wing R.A."/>
        </authorList>
    </citation>
    <scope>NUCLEOTIDE SEQUENCE</scope>
</reference>
<dbReference type="PANTHER" id="PTHR45848">
    <property type="entry name" value="DUAL SPECIFICITY PROTEIN PHOSPHATASE 12 FAMILY MEMBER"/>
    <property type="match status" value="1"/>
</dbReference>
<evidence type="ECO:0000313" key="4">
    <source>
        <dbReference type="Proteomes" id="UP000032180"/>
    </source>
</evidence>
<protein>
    <submittedName>
        <fullName evidence="3">Uncharacterized protein</fullName>
    </submittedName>
</protein>
<feature type="region of interest" description="Disordered" evidence="2">
    <location>
        <begin position="50"/>
        <end position="70"/>
    </location>
</feature>
<sequence length="240" mass="27266">MDRIHSWHRQGCARAWISWTRAPMHHGRKGRIVYPGEKINQEMETIQAQELGSEHKPEPEVDEMRGSVGDQKPAETIQDTVVNPGYSCETDIIPEKQTELETCPVANPNPAKTNQDTAEVTYGDLKTTDPGVTYRCKKCRTLVATEGYVVTHKLGHGEKCFLKRKKYHVDEKEPECTCLFVQPLKWMQPVVEGYISGKIACRKCNTRLGQFHWAGMQCSCGAWVNPAFQLVKSRIDQCEM</sequence>
<dbReference type="Proteomes" id="UP000032180">
    <property type="component" value="Chromosome 2"/>
</dbReference>
<dbReference type="eggNOG" id="KOG1716">
    <property type="taxonomic scope" value="Eukaryota"/>
</dbReference>
<reference evidence="4" key="2">
    <citation type="submission" date="2013-12" db="EMBL/GenBank/DDBJ databases">
        <authorList>
            <person name="Yu Y."/>
            <person name="Lee S."/>
            <person name="de Baynast K."/>
            <person name="Wissotski M."/>
            <person name="Liu L."/>
            <person name="Talag J."/>
            <person name="Goicoechea J."/>
            <person name="Angelova A."/>
            <person name="Jetty R."/>
            <person name="Kudrna D."/>
            <person name="Golser W."/>
            <person name="Rivera L."/>
            <person name="Zhang J."/>
            <person name="Wing R."/>
        </authorList>
    </citation>
    <scope>NUCLEOTIDE SEQUENCE</scope>
</reference>
<evidence type="ECO:0000256" key="1">
    <source>
        <dbReference type="ARBA" id="ARBA00008601"/>
    </source>
</evidence>
<reference evidence="3" key="3">
    <citation type="submission" date="2015-04" db="UniProtKB">
        <authorList>
            <consortium name="EnsemblPlants"/>
        </authorList>
    </citation>
    <scope>IDENTIFICATION</scope>
</reference>
<evidence type="ECO:0000313" key="3">
    <source>
        <dbReference type="EnsemblPlants" id="LPERR02G09110.2"/>
    </source>
</evidence>
<dbReference type="PANTHER" id="PTHR45848:SF6">
    <property type="entry name" value="OS02G0251700 PROTEIN"/>
    <property type="match status" value="1"/>
</dbReference>
<dbReference type="AlphaFoldDB" id="A0A0D9VEB9"/>
<comment type="similarity">
    <text evidence="1">Belongs to the protein-tyrosine phosphatase family. Non-receptor class dual specificity subfamily.</text>
</comment>
<organism evidence="3 4">
    <name type="scientific">Leersia perrieri</name>
    <dbReference type="NCBI Taxonomy" id="77586"/>
    <lineage>
        <taxon>Eukaryota</taxon>
        <taxon>Viridiplantae</taxon>
        <taxon>Streptophyta</taxon>
        <taxon>Embryophyta</taxon>
        <taxon>Tracheophyta</taxon>
        <taxon>Spermatophyta</taxon>
        <taxon>Magnoliopsida</taxon>
        <taxon>Liliopsida</taxon>
        <taxon>Poales</taxon>
        <taxon>Poaceae</taxon>
        <taxon>BOP clade</taxon>
        <taxon>Oryzoideae</taxon>
        <taxon>Oryzeae</taxon>
        <taxon>Oryzinae</taxon>
        <taxon>Leersia</taxon>
    </lineage>
</organism>
<accession>A0A0D9VEB9</accession>
<evidence type="ECO:0000256" key="2">
    <source>
        <dbReference type="SAM" id="MobiDB-lite"/>
    </source>
</evidence>
<dbReference type="Gramene" id="LPERR02G09110.2">
    <property type="protein sequence ID" value="LPERR02G09110.2"/>
    <property type="gene ID" value="LPERR02G09110"/>
</dbReference>
<keyword evidence="4" id="KW-1185">Reference proteome</keyword>
<proteinExistence type="inferred from homology"/>
<name>A0A0D9VEB9_9ORYZ</name>
<dbReference type="GO" id="GO:0008138">
    <property type="term" value="F:protein tyrosine/serine/threonine phosphatase activity"/>
    <property type="evidence" value="ECO:0007669"/>
    <property type="project" value="TreeGrafter"/>
</dbReference>